<evidence type="ECO:0000313" key="3">
    <source>
        <dbReference type="Proteomes" id="UP000242287"/>
    </source>
</evidence>
<dbReference type="InterPro" id="IPR010699">
    <property type="entry name" value="DUF1275"/>
</dbReference>
<dbReference type="PANTHER" id="PTHR37488:SF2">
    <property type="entry name" value="DUF1275 DOMAIN-CONTAINING PROTEIN"/>
    <property type="match status" value="1"/>
</dbReference>
<dbReference type="Pfam" id="PF06912">
    <property type="entry name" value="DUF1275"/>
    <property type="match status" value="1"/>
</dbReference>
<dbReference type="OrthoDB" id="5288586at2759"/>
<evidence type="ECO:0000313" key="2">
    <source>
        <dbReference type="EMBL" id="PFH47983.1"/>
    </source>
</evidence>
<feature type="transmembrane region" description="Helical" evidence="1">
    <location>
        <begin position="104"/>
        <end position="125"/>
    </location>
</feature>
<dbReference type="EMBL" id="KZ302082">
    <property type="protein sequence ID" value="PFH47983.1"/>
    <property type="molecule type" value="Genomic_DNA"/>
</dbReference>
<dbReference type="Proteomes" id="UP000242287">
    <property type="component" value="Unassembled WGS sequence"/>
</dbReference>
<keyword evidence="1" id="KW-1133">Transmembrane helix</keyword>
<reference evidence="2 3" key="1">
    <citation type="submission" date="2014-02" db="EMBL/GenBank/DDBJ databases">
        <title>Transposable element dynamics among asymbiotic and ectomycorrhizal Amanita fungi.</title>
        <authorList>
            <consortium name="DOE Joint Genome Institute"/>
            <person name="Hess J."/>
            <person name="Skrede I."/>
            <person name="Wolfe B."/>
            <person name="LaButti K."/>
            <person name="Ohm R.A."/>
            <person name="Grigoriev I.V."/>
            <person name="Pringle A."/>
        </authorList>
    </citation>
    <scope>NUCLEOTIDE SEQUENCE [LARGE SCALE GENOMIC DNA]</scope>
    <source>
        <strain evidence="2 3">SKay4041</strain>
    </source>
</reference>
<dbReference type="AlphaFoldDB" id="A0A2A9NJY2"/>
<proteinExistence type="predicted"/>
<name>A0A2A9NJY2_9AGAR</name>
<protein>
    <recommendedName>
        <fullName evidence="4">DUF1275 domain protein</fullName>
    </recommendedName>
</protein>
<feature type="transmembrane region" description="Helical" evidence="1">
    <location>
        <begin position="145"/>
        <end position="163"/>
    </location>
</feature>
<gene>
    <name evidence="2" type="ORF">AMATHDRAFT_150866</name>
</gene>
<feature type="transmembrane region" description="Helical" evidence="1">
    <location>
        <begin position="204"/>
        <end position="221"/>
    </location>
</feature>
<evidence type="ECO:0008006" key="4">
    <source>
        <dbReference type="Google" id="ProtNLM"/>
    </source>
</evidence>
<feature type="transmembrane region" description="Helical" evidence="1">
    <location>
        <begin position="227"/>
        <end position="247"/>
    </location>
</feature>
<dbReference type="STRING" id="703135.A0A2A9NJY2"/>
<organism evidence="2 3">
    <name type="scientific">Amanita thiersii Skay4041</name>
    <dbReference type="NCBI Taxonomy" id="703135"/>
    <lineage>
        <taxon>Eukaryota</taxon>
        <taxon>Fungi</taxon>
        <taxon>Dikarya</taxon>
        <taxon>Basidiomycota</taxon>
        <taxon>Agaricomycotina</taxon>
        <taxon>Agaricomycetes</taxon>
        <taxon>Agaricomycetidae</taxon>
        <taxon>Agaricales</taxon>
        <taxon>Pluteineae</taxon>
        <taxon>Amanitaceae</taxon>
        <taxon>Amanita</taxon>
    </lineage>
</organism>
<keyword evidence="3" id="KW-1185">Reference proteome</keyword>
<sequence length="255" mass="27763">MSIRDYLMTDVDTTLCTAPLAAYCFMTGFIDVVSFSAIFVWCGFQTGNFAQLALALARLFEGPRQFRDSSFHLADQQALCSLLSFMAGSFFGRAGDRIGSHKRLWLVLGTFIQAILLMISAICLWKSGELSVADERDNPSWHNALSFVAVGFMSASLGVQGILGKRLNTQFGTTIVLTTIWVELTTDPNLFNIKRAVRSRDHRFLGAVALFIGAFVGRAILGKAGSPTALGVGVAIRVLIALSWLFVPAKKPASR</sequence>
<keyword evidence="1" id="KW-0812">Transmembrane</keyword>
<evidence type="ECO:0000256" key="1">
    <source>
        <dbReference type="SAM" id="Phobius"/>
    </source>
</evidence>
<feature type="transmembrane region" description="Helical" evidence="1">
    <location>
        <begin position="20"/>
        <end position="44"/>
    </location>
</feature>
<keyword evidence="1" id="KW-0472">Membrane</keyword>
<accession>A0A2A9NJY2</accession>
<dbReference type="PANTHER" id="PTHR37488">
    <property type="entry name" value="DUF1275 DOMAIN-CONTAINING PROTEIN"/>
    <property type="match status" value="1"/>
</dbReference>